<reference evidence="1 2" key="1">
    <citation type="submission" date="2024-06" db="EMBL/GenBank/DDBJ databases">
        <title>The Natural Products Discovery Center: Release of the First 8490 Sequenced Strains for Exploring Actinobacteria Biosynthetic Diversity.</title>
        <authorList>
            <person name="Kalkreuter E."/>
            <person name="Kautsar S.A."/>
            <person name="Yang D."/>
            <person name="Bader C.D."/>
            <person name="Teijaro C.N."/>
            <person name="Fluegel L."/>
            <person name="Davis C.M."/>
            <person name="Simpson J.R."/>
            <person name="Lauterbach L."/>
            <person name="Steele A.D."/>
            <person name="Gui C."/>
            <person name="Meng S."/>
            <person name="Li G."/>
            <person name="Viehrig K."/>
            <person name="Ye F."/>
            <person name="Su P."/>
            <person name="Kiefer A.F."/>
            <person name="Nichols A."/>
            <person name="Cepeda A.J."/>
            <person name="Yan W."/>
            <person name="Fan B."/>
            <person name="Jiang Y."/>
            <person name="Adhikari A."/>
            <person name="Zheng C.-J."/>
            <person name="Schuster L."/>
            <person name="Cowan T.M."/>
            <person name="Smanski M.J."/>
            <person name="Chevrette M.G."/>
            <person name="De Carvalho L.P.S."/>
            <person name="Shen B."/>
        </authorList>
    </citation>
    <scope>NUCLEOTIDE SEQUENCE [LARGE SCALE GENOMIC DNA]</scope>
    <source>
        <strain evidence="1 2">NPDC019434</strain>
    </source>
</reference>
<dbReference type="InterPro" id="IPR052552">
    <property type="entry name" value="YeaO-like"/>
</dbReference>
<accession>A0ABV2XJ14</accession>
<sequence length="149" mass="16953">MTQQPRPGFHVKRVYDEPDPEDGTRVLVDRLWPRGITKAQARVDRWPEALTPSTELRRWFHADRDARGPEFARRYRAELAVPEVQADLRDLRALAAEGSVTLLTAVQDPARSHVPVLLELLRRALATCGFTTNSRTRLPVPERGPGSRR</sequence>
<gene>
    <name evidence="1" type="ORF">ABZ507_28995</name>
</gene>
<dbReference type="PANTHER" id="PTHR36849">
    <property type="entry name" value="CYTOPLASMIC PROTEIN-RELATED"/>
    <property type="match status" value="1"/>
</dbReference>
<organism evidence="1 2">
    <name type="scientific">Nocardia niwae</name>
    <dbReference type="NCBI Taxonomy" id="626084"/>
    <lineage>
        <taxon>Bacteria</taxon>
        <taxon>Bacillati</taxon>
        <taxon>Actinomycetota</taxon>
        <taxon>Actinomycetes</taxon>
        <taxon>Mycobacteriales</taxon>
        <taxon>Nocardiaceae</taxon>
        <taxon>Nocardia</taxon>
    </lineage>
</organism>
<proteinExistence type="predicted"/>
<comment type="caution">
    <text evidence="1">The sequence shown here is derived from an EMBL/GenBank/DDBJ whole genome shotgun (WGS) entry which is preliminary data.</text>
</comment>
<evidence type="ECO:0000313" key="1">
    <source>
        <dbReference type="EMBL" id="MEU2125862.1"/>
    </source>
</evidence>
<keyword evidence="2" id="KW-1185">Reference proteome</keyword>
<evidence type="ECO:0000313" key="2">
    <source>
        <dbReference type="Proteomes" id="UP001550535"/>
    </source>
</evidence>
<dbReference type="Proteomes" id="UP001550535">
    <property type="component" value="Unassembled WGS sequence"/>
</dbReference>
<protein>
    <submittedName>
        <fullName evidence="1">DUF488 family protein</fullName>
    </submittedName>
</protein>
<name>A0ABV2XJ14_9NOCA</name>
<dbReference type="PANTHER" id="PTHR36849:SF1">
    <property type="entry name" value="CYTOPLASMIC PROTEIN"/>
    <property type="match status" value="1"/>
</dbReference>
<dbReference type="EMBL" id="JBEYBR010000103">
    <property type="protein sequence ID" value="MEU2125862.1"/>
    <property type="molecule type" value="Genomic_DNA"/>
</dbReference>
<dbReference type="RefSeq" id="WP_063917565.1">
    <property type="nucleotide sequence ID" value="NZ_JBEYBM010000006.1"/>
</dbReference>
<dbReference type="Pfam" id="PF22752">
    <property type="entry name" value="DUF488-N3i"/>
    <property type="match status" value="1"/>
</dbReference>